<reference evidence="6" key="3">
    <citation type="submission" date="2016-02" db="EMBL/GenBank/DDBJ databases">
        <title>Draft genome of pathogenic Streptomyces sp. in Japan.</title>
        <authorList>
            <person name="Tomihama T."/>
            <person name="Ikenaga M."/>
            <person name="Sakai M."/>
            <person name="Okubo T."/>
            <person name="Ikeda S."/>
        </authorList>
    </citation>
    <scope>NUCLEOTIDE SEQUENCE [LARGE SCALE GENOMIC DNA]</scope>
    <source>
        <strain evidence="6">S58</strain>
    </source>
</reference>
<organism evidence="5 6">
    <name type="scientific">Streptomyces scabiei</name>
    <dbReference type="NCBI Taxonomy" id="1930"/>
    <lineage>
        <taxon>Bacteria</taxon>
        <taxon>Bacillati</taxon>
        <taxon>Actinomycetota</taxon>
        <taxon>Actinomycetes</taxon>
        <taxon>Kitasatosporales</taxon>
        <taxon>Streptomycetaceae</taxon>
        <taxon>Streptomyces</taxon>
    </lineage>
</organism>
<protein>
    <submittedName>
        <fullName evidence="5">2,3-dihydroxybenzoate-AMP ligase</fullName>
    </submittedName>
</protein>
<dbReference type="Pfam" id="PF00501">
    <property type="entry name" value="AMP-binding"/>
    <property type="match status" value="1"/>
</dbReference>
<dbReference type="Gene3D" id="3.30.300.30">
    <property type="match status" value="1"/>
</dbReference>
<dbReference type="AlphaFoldDB" id="A0A117EDP4"/>
<reference evidence="6" key="1">
    <citation type="submission" date="2015-11" db="EMBL/GenBank/DDBJ databases">
        <authorList>
            <consortium name="Cross-ministerial Strategic Innovation Promotion Program (SIP) consortium"/>
            <person name="Tomihama T."/>
            <person name="Ikenaga M."/>
            <person name="Sakai M."/>
            <person name="Okubo T."/>
            <person name="Ikeda S."/>
        </authorList>
    </citation>
    <scope>NUCLEOTIDE SEQUENCE [LARGE SCALE GENOMIC DNA]</scope>
    <source>
        <strain evidence="6">S58</strain>
    </source>
</reference>
<dbReference type="Proteomes" id="UP000067448">
    <property type="component" value="Unassembled WGS sequence"/>
</dbReference>
<dbReference type="InterPro" id="IPR020845">
    <property type="entry name" value="AMP-binding_CS"/>
</dbReference>
<evidence type="ECO:0000259" key="4">
    <source>
        <dbReference type="Pfam" id="PF13193"/>
    </source>
</evidence>
<dbReference type="PANTHER" id="PTHR43201">
    <property type="entry name" value="ACYL-COA SYNTHETASE"/>
    <property type="match status" value="1"/>
</dbReference>
<name>A0A117EDP4_STRSC</name>
<dbReference type="EMBL" id="BCMM01000011">
    <property type="protein sequence ID" value="GAQ62377.1"/>
    <property type="molecule type" value="Genomic_DNA"/>
</dbReference>
<evidence type="ECO:0000259" key="3">
    <source>
        <dbReference type="Pfam" id="PF00501"/>
    </source>
</evidence>
<dbReference type="InterPro" id="IPR045851">
    <property type="entry name" value="AMP-bd_C_sf"/>
</dbReference>
<dbReference type="SUPFAM" id="SSF56801">
    <property type="entry name" value="Acetyl-CoA synthetase-like"/>
    <property type="match status" value="1"/>
</dbReference>
<reference evidence="5 6" key="2">
    <citation type="journal article" date="2016" name="Genome Announc.">
        <title>Draft Genome Sequences of Streptomyces scabiei S58, Streptomyces turgidiscabies T45, and Streptomyces acidiscabies a10, the Pathogens of Potato Common Scab, Isolated in Japan.</title>
        <authorList>
            <person name="Tomihama T."/>
            <person name="Nishi Y."/>
            <person name="Sakai M."/>
            <person name="Ikenaga M."/>
            <person name="Okubo T."/>
            <person name="Ikeda S."/>
        </authorList>
    </citation>
    <scope>NUCLEOTIDE SEQUENCE [LARGE SCALE GENOMIC DNA]</scope>
    <source>
        <strain evidence="5 6">S58</strain>
    </source>
</reference>
<dbReference type="InterPro" id="IPR000873">
    <property type="entry name" value="AMP-dep_synth/lig_dom"/>
</dbReference>
<dbReference type="InterPro" id="IPR042099">
    <property type="entry name" value="ANL_N_sf"/>
</dbReference>
<dbReference type="PANTHER" id="PTHR43201:SF5">
    <property type="entry name" value="MEDIUM-CHAIN ACYL-COA LIGASE ACSF2, MITOCHONDRIAL"/>
    <property type="match status" value="1"/>
</dbReference>
<proteinExistence type="inferred from homology"/>
<feature type="domain" description="AMP-dependent synthetase/ligase" evidence="3">
    <location>
        <begin position="43"/>
        <end position="413"/>
    </location>
</feature>
<evidence type="ECO:0000256" key="2">
    <source>
        <dbReference type="ARBA" id="ARBA00022598"/>
    </source>
</evidence>
<keyword evidence="2 5" id="KW-0436">Ligase</keyword>
<dbReference type="PROSITE" id="PS00455">
    <property type="entry name" value="AMP_BINDING"/>
    <property type="match status" value="1"/>
</dbReference>
<feature type="domain" description="AMP-binding enzyme C-terminal" evidence="4">
    <location>
        <begin position="470"/>
        <end position="544"/>
    </location>
</feature>
<gene>
    <name evidence="5" type="primary">dhbE_1</name>
    <name evidence="5" type="ORF">SsS58_02744</name>
</gene>
<evidence type="ECO:0000313" key="6">
    <source>
        <dbReference type="Proteomes" id="UP000067448"/>
    </source>
</evidence>
<dbReference type="GO" id="GO:0006631">
    <property type="term" value="P:fatty acid metabolic process"/>
    <property type="evidence" value="ECO:0007669"/>
    <property type="project" value="TreeGrafter"/>
</dbReference>
<comment type="similarity">
    <text evidence="1">Belongs to the ATP-dependent AMP-binding enzyme family.</text>
</comment>
<comment type="caution">
    <text evidence="5">The sequence shown here is derived from an EMBL/GenBank/DDBJ whole genome shotgun (WGS) entry which is preliminary data.</text>
</comment>
<accession>A0A117EDP4</accession>
<dbReference type="InterPro" id="IPR025110">
    <property type="entry name" value="AMP-bd_C"/>
</dbReference>
<sequence length="559" mass="61183">MKRSSYESGPVNPITTLRPSADTVERYRKEGLWRADTILDDLARWSAETPDAPALLVPETAAGNQGLVEMSYARYAAYVDRFAGALHALGVRSGQVVAMQVPNVWQVGPLLLACARLGAVAAPIMCAFRPRELERMLRRLDAVVCVTVDRWDDFEHAAALAEMAPRLPALRHRVVLGERTADADDGELDFRAYFERTEHTTLPDQSVVDPDRVSLVLFTSGTSGEPKAVLHTLNTLYAWYAPVAAADGIGPHSRVYSPNAATHIVGLTMGIFMPLHRGGCAVMTGRWAPEAIVSFLDRAQVTWMVIVPVHLSALIDAMERTSRRLDTVRIIRAGGTTVPQPLFRRVTETFGIPLDVGWGMTEGANTFTRAGDHPELAGRTVGRCAPGHEIDLRADHPIGDDRPGRLFVRSPSLCLATWGRDDGRLTVLAEHDDGWYDTGDLAAPDGHGGIRLHGRAEDRIGVIMIPVSDVESTLLDHPDVRDVALVGYPDGHGGELACAVVVPGERTPTLEGLRDWLGGLGMSEWCLPSHLELLPQLPRNETGKVRKNLLRERLRLRSD</sequence>
<dbReference type="Pfam" id="PF13193">
    <property type="entry name" value="AMP-binding_C"/>
    <property type="match status" value="1"/>
</dbReference>
<dbReference type="Gene3D" id="3.40.50.12780">
    <property type="entry name" value="N-terminal domain of ligase-like"/>
    <property type="match status" value="1"/>
</dbReference>
<evidence type="ECO:0000256" key="1">
    <source>
        <dbReference type="ARBA" id="ARBA00006432"/>
    </source>
</evidence>
<dbReference type="GO" id="GO:0031956">
    <property type="term" value="F:medium-chain fatty acid-CoA ligase activity"/>
    <property type="evidence" value="ECO:0007669"/>
    <property type="project" value="TreeGrafter"/>
</dbReference>
<evidence type="ECO:0000313" key="5">
    <source>
        <dbReference type="EMBL" id="GAQ62377.1"/>
    </source>
</evidence>